<dbReference type="CDD" id="cd06261">
    <property type="entry name" value="TM_PBP2"/>
    <property type="match status" value="1"/>
</dbReference>
<comment type="subcellular location">
    <subcellularLocation>
        <location evidence="1">Cell membrane</location>
        <topology evidence="1">Multi-pass membrane protein</topology>
    </subcellularLocation>
</comment>
<organism evidence="9">
    <name type="scientific">marine sediment metagenome</name>
    <dbReference type="NCBI Taxonomy" id="412755"/>
    <lineage>
        <taxon>unclassified sequences</taxon>
        <taxon>metagenomes</taxon>
        <taxon>ecological metagenomes</taxon>
    </lineage>
</organism>
<keyword evidence="3" id="KW-1003">Cell membrane</keyword>
<comment type="caution">
    <text evidence="9">The sequence shown here is derived from an EMBL/GenBank/DDBJ whole genome shotgun (WGS) entry which is preliminary data.</text>
</comment>
<dbReference type="SUPFAM" id="SSF161098">
    <property type="entry name" value="MetI-like"/>
    <property type="match status" value="1"/>
</dbReference>
<dbReference type="EMBL" id="BARS01054200">
    <property type="protein sequence ID" value="GAG46557.1"/>
    <property type="molecule type" value="Genomic_DNA"/>
</dbReference>
<accession>X0YH95</accession>
<dbReference type="PROSITE" id="PS50928">
    <property type="entry name" value="ABC_TM1"/>
    <property type="match status" value="1"/>
</dbReference>
<gene>
    <name evidence="9" type="ORF">S01H1_80284</name>
</gene>
<feature type="transmembrane region" description="Helical" evidence="7">
    <location>
        <begin position="124"/>
        <end position="147"/>
    </location>
</feature>
<keyword evidence="2" id="KW-0813">Transport</keyword>
<protein>
    <recommendedName>
        <fullName evidence="8">ABC transmembrane type-1 domain-containing protein</fullName>
    </recommendedName>
</protein>
<name>X0YH95_9ZZZZ</name>
<feature type="domain" description="ABC transmembrane type-1" evidence="8">
    <location>
        <begin position="1"/>
        <end position="147"/>
    </location>
</feature>
<dbReference type="Pfam" id="PF00528">
    <property type="entry name" value="BPD_transp_1"/>
    <property type="match status" value="1"/>
</dbReference>
<evidence type="ECO:0000259" key="8">
    <source>
        <dbReference type="PROSITE" id="PS50928"/>
    </source>
</evidence>
<dbReference type="AlphaFoldDB" id="X0YH95"/>
<dbReference type="InterPro" id="IPR000515">
    <property type="entry name" value="MetI-like"/>
</dbReference>
<evidence type="ECO:0000256" key="2">
    <source>
        <dbReference type="ARBA" id="ARBA00022448"/>
    </source>
</evidence>
<proteinExistence type="predicted"/>
<evidence type="ECO:0000256" key="5">
    <source>
        <dbReference type="ARBA" id="ARBA00022989"/>
    </source>
</evidence>
<feature type="transmembrane region" description="Helical" evidence="7">
    <location>
        <begin position="25"/>
        <end position="48"/>
    </location>
</feature>
<feature type="transmembrane region" description="Helical" evidence="7">
    <location>
        <begin position="69"/>
        <end position="94"/>
    </location>
</feature>
<sequence>RMLPPIVLVIPYFILYSRLGLLDTVTGMIMAHTVASLPFVVWIMRSFFSGIPKELVDSARIDGCSYFGAFLKIIIPLSLPGLAATSVFTTIFSWNELLFAITLTFSKARTFPSLIAGLTHGSAALWWDISAMLLVAMVPVFLFTLLFQRYIVSGLTLGAIK</sequence>
<keyword evidence="4 7" id="KW-0812">Transmembrane</keyword>
<evidence type="ECO:0000313" key="9">
    <source>
        <dbReference type="EMBL" id="GAG46557.1"/>
    </source>
</evidence>
<feature type="non-terminal residue" evidence="9">
    <location>
        <position position="1"/>
    </location>
</feature>
<dbReference type="PANTHER" id="PTHR32243">
    <property type="entry name" value="MALTOSE TRANSPORT SYSTEM PERMEASE-RELATED"/>
    <property type="match status" value="1"/>
</dbReference>
<dbReference type="InterPro" id="IPR050901">
    <property type="entry name" value="BP-dep_ABC_trans_perm"/>
</dbReference>
<dbReference type="GO" id="GO:0005886">
    <property type="term" value="C:plasma membrane"/>
    <property type="evidence" value="ECO:0007669"/>
    <property type="project" value="UniProtKB-SubCell"/>
</dbReference>
<dbReference type="Gene3D" id="1.10.3720.10">
    <property type="entry name" value="MetI-like"/>
    <property type="match status" value="1"/>
</dbReference>
<evidence type="ECO:0000256" key="7">
    <source>
        <dbReference type="SAM" id="Phobius"/>
    </source>
</evidence>
<keyword evidence="5 7" id="KW-1133">Transmembrane helix</keyword>
<reference evidence="9" key="1">
    <citation type="journal article" date="2014" name="Front. Microbiol.">
        <title>High frequency of phylogenetically diverse reductive dehalogenase-homologous genes in deep subseafloor sedimentary metagenomes.</title>
        <authorList>
            <person name="Kawai M."/>
            <person name="Futagami T."/>
            <person name="Toyoda A."/>
            <person name="Takaki Y."/>
            <person name="Nishi S."/>
            <person name="Hori S."/>
            <person name="Arai W."/>
            <person name="Tsubouchi T."/>
            <person name="Morono Y."/>
            <person name="Uchiyama I."/>
            <person name="Ito T."/>
            <person name="Fujiyama A."/>
            <person name="Inagaki F."/>
            <person name="Takami H."/>
        </authorList>
    </citation>
    <scope>NUCLEOTIDE SEQUENCE</scope>
    <source>
        <strain evidence="9">Expedition CK06-06</strain>
    </source>
</reference>
<evidence type="ECO:0000256" key="1">
    <source>
        <dbReference type="ARBA" id="ARBA00004651"/>
    </source>
</evidence>
<evidence type="ECO:0000256" key="3">
    <source>
        <dbReference type="ARBA" id="ARBA00022475"/>
    </source>
</evidence>
<dbReference type="GO" id="GO:0055085">
    <property type="term" value="P:transmembrane transport"/>
    <property type="evidence" value="ECO:0007669"/>
    <property type="project" value="InterPro"/>
</dbReference>
<keyword evidence="6 7" id="KW-0472">Membrane</keyword>
<dbReference type="PANTHER" id="PTHR32243:SF18">
    <property type="entry name" value="INNER MEMBRANE ABC TRANSPORTER PERMEASE PROTEIN YCJP"/>
    <property type="match status" value="1"/>
</dbReference>
<evidence type="ECO:0000256" key="4">
    <source>
        <dbReference type="ARBA" id="ARBA00022692"/>
    </source>
</evidence>
<evidence type="ECO:0000256" key="6">
    <source>
        <dbReference type="ARBA" id="ARBA00023136"/>
    </source>
</evidence>
<dbReference type="InterPro" id="IPR035906">
    <property type="entry name" value="MetI-like_sf"/>
</dbReference>